<sequence length="177" mass="19586">MRLTSSSSYSRHARPLERLNKSFIVRTMRSQNPPHHGARLAEKIHSVFRIARRSWIAGSDLKTFKCFETHLNVWALSEYMMETLPLLAENLRNARRKSRADIVFVSSRWTALVTAQDSSNWRFSSFSSDGSVVGGSSMGSIAGGSTVGSKAEPSVCEGSVEDVGSVCLRFLRNVGCL</sequence>
<proteinExistence type="predicted"/>
<gene>
    <name evidence="1" type="ORF">OUZ56_033268</name>
</gene>
<reference evidence="1 2" key="1">
    <citation type="journal article" date="2023" name="Nucleic Acids Res.">
        <title>The hologenome of Daphnia magna reveals possible DNA methylation and microbiome-mediated evolution of the host genome.</title>
        <authorList>
            <person name="Chaturvedi A."/>
            <person name="Li X."/>
            <person name="Dhandapani V."/>
            <person name="Marshall H."/>
            <person name="Kissane S."/>
            <person name="Cuenca-Cambronero M."/>
            <person name="Asole G."/>
            <person name="Calvet F."/>
            <person name="Ruiz-Romero M."/>
            <person name="Marangio P."/>
            <person name="Guigo R."/>
            <person name="Rago D."/>
            <person name="Mirbahai L."/>
            <person name="Eastwood N."/>
            <person name="Colbourne J.K."/>
            <person name="Zhou J."/>
            <person name="Mallon E."/>
            <person name="Orsini L."/>
        </authorList>
    </citation>
    <scope>NUCLEOTIDE SEQUENCE [LARGE SCALE GENOMIC DNA]</scope>
    <source>
        <strain evidence="1">LRV0_1</strain>
    </source>
</reference>
<accession>A0ABQ9ZXV6</accession>
<name>A0ABQ9ZXV6_9CRUS</name>
<dbReference type="EMBL" id="JAOYFB010000010">
    <property type="protein sequence ID" value="KAK4017636.1"/>
    <property type="molecule type" value="Genomic_DNA"/>
</dbReference>
<organism evidence="1 2">
    <name type="scientific">Daphnia magna</name>
    <dbReference type="NCBI Taxonomy" id="35525"/>
    <lineage>
        <taxon>Eukaryota</taxon>
        <taxon>Metazoa</taxon>
        <taxon>Ecdysozoa</taxon>
        <taxon>Arthropoda</taxon>
        <taxon>Crustacea</taxon>
        <taxon>Branchiopoda</taxon>
        <taxon>Diplostraca</taxon>
        <taxon>Cladocera</taxon>
        <taxon>Anomopoda</taxon>
        <taxon>Daphniidae</taxon>
        <taxon>Daphnia</taxon>
    </lineage>
</organism>
<keyword evidence="2" id="KW-1185">Reference proteome</keyword>
<protein>
    <submittedName>
        <fullName evidence="1">Uncharacterized protein</fullName>
    </submittedName>
</protein>
<comment type="caution">
    <text evidence="1">The sequence shown here is derived from an EMBL/GenBank/DDBJ whole genome shotgun (WGS) entry which is preliminary data.</text>
</comment>
<evidence type="ECO:0000313" key="1">
    <source>
        <dbReference type="EMBL" id="KAK4017636.1"/>
    </source>
</evidence>
<dbReference type="Proteomes" id="UP001234178">
    <property type="component" value="Unassembled WGS sequence"/>
</dbReference>
<evidence type="ECO:0000313" key="2">
    <source>
        <dbReference type="Proteomes" id="UP001234178"/>
    </source>
</evidence>